<dbReference type="Proteomes" id="UP000185639">
    <property type="component" value="Unassembled WGS sequence"/>
</dbReference>
<dbReference type="RefSeq" id="WP_068436212.1">
    <property type="nucleotide sequence ID" value="NZ_CAJWBH010000001.1"/>
</dbReference>
<dbReference type="NCBIfam" id="TIGR02809">
    <property type="entry name" value="phasin_3"/>
    <property type="match status" value="1"/>
</dbReference>
<dbReference type="InterPro" id="IPR014176">
    <property type="entry name" value="Phasin_subfam-3"/>
</dbReference>
<sequence length="130" mass="14409">MQENILNAFAEQAKTMYAPMSKFNSLFVENMEKLTEYQINAVKSYAEMGLSQMKSAADVQDLESMRTFASSQAEVASGMNKKIMEDVKTLSDMTMEFKTQMEGIMEEMRNTAAETAKTTAKTAASKAKAA</sequence>
<proteinExistence type="predicted"/>
<name>A0A1N7N1V9_9GAMM</name>
<dbReference type="InterPro" id="IPR018968">
    <property type="entry name" value="Phasin"/>
</dbReference>
<dbReference type="STRING" id="484498.SAMN05421686_106126"/>
<dbReference type="Pfam" id="PF09361">
    <property type="entry name" value="Phasin_2"/>
    <property type="match status" value="1"/>
</dbReference>
<feature type="region of interest" description="Disordered" evidence="1">
    <location>
        <begin position="111"/>
        <end position="130"/>
    </location>
</feature>
<organism evidence="3 4">
    <name type="scientific">Thalassolituus maritimus</name>
    <dbReference type="NCBI Taxonomy" id="484498"/>
    <lineage>
        <taxon>Bacteria</taxon>
        <taxon>Pseudomonadati</taxon>
        <taxon>Pseudomonadota</taxon>
        <taxon>Gammaproteobacteria</taxon>
        <taxon>Oceanospirillales</taxon>
        <taxon>Oceanospirillaceae</taxon>
        <taxon>Thalassolituus</taxon>
    </lineage>
</organism>
<feature type="domain" description="Phasin" evidence="2">
    <location>
        <begin position="8"/>
        <end position="107"/>
    </location>
</feature>
<keyword evidence="4" id="KW-1185">Reference proteome</keyword>
<dbReference type="AlphaFoldDB" id="A0A1N7N1V9"/>
<reference evidence="4" key="1">
    <citation type="submission" date="2017-01" db="EMBL/GenBank/DDBJ databases">
        <authorList>
            <person name="Varghese N."/>
            <person name="Submissions S."/>
        </authorList>
    </citation>
    <scope>NUCLEOTIDE SEQUENCE [LARGE SCALE GENOMIC DNA]</scope>
    <source>
        <strain evidence="4">DSM 24913</strain>
    </source>
</reference>
<accession>A0A1N7N1V9</accession>
<evidence type="ECO:0000313" key="3">
    <source>
        <dbReference type="EMBL" id="SIS92324.1"/>
    </source>
</evidence>
<evidence type="ECO:0000259" key="2">
    <source>
        <dbReference type="Pfam" id="PF09361"/>
    </source>
</evidence>
<dbReference type="OrthoDB" id="6197742at2"/>
<dbReference type="EMBL" id="FTOH01000006">
    <property type="protein sequence ID" value="SIS92324.1"/>
    <property type="molecule type" value="Genomic_DNA"/>
</dbReference>
<evidence type="ECO:0000256" key="1">
    <source>
        <dbReference type="SAM" id="MobiDB-lite"/>
    </source>
</evidence>
<protein>
    <submittedName>
        <fullName evidence="3">Phasin family protein</fullName>
    </submittedName>
</protein>
<gene>
    <name evidence="3" type="ORF">SAMN05421686_106126</name>
</gene>
<evidence type="ECO:0000313" key="4">
    <source>
        <dbReference type="Proteomes" id="UP000185639"/>
    </source>
</evidence>